<dbReference type="SUPFAM" id="SSF53098">
    <property type="entry name" value="Ribonuclease H-like"/>
    <property type="match status" value="1"/>
</dbReference>
<evidence type="ECO:0000313" key="3">
    <source>
        <dbReference type="Proteomes" id="UP001223176"/>
    </source>
</evidence>
<keyword evidence="3" id="KW-1185">Reference proteome</keyword>
<feature type="domain" description="3'-5' exonuclease" evidence="1">
    <location>
        <begin position="23"/>
        <end position="147"/>
    </location>
</feature>
<dbReference type="InterPro" id="IPR036397">
    <property type="entry name" value="RNaseH_sf"/>
</dbReference>
<dbReference type="Pfam" id="PF01612">
    <property type="entry name" value="DNA_pol_A_exo1"/>
    <property type="match status" value="1"/>
</dbReference>
<dbReference type="GO" id="GO:0003676">
    <property type="term" value="F:nucleic acid binding"/>
    <property type="evidence" value="ECO:0007669"/>
    <property type="project" value="InterPro"/>
</dbReference>
<accession>A0AAF0KYF8</accession>
<proteinExistence type="predicted"/>
<name>A0AAF0KYF8_9CAUD</name>
<evidence type="ECO:0000313" key="2">
    <source>
        <dbReference type="EMBL" id="WHS68333.1"/>
    </source>
</evidence>
<dbReference type="GO" id="GO:0006139">
    <property type="term" value="P:nucleobase-containing compound metabolic process"/>
    <property type="evidence" value="ECO:0007669"/>
    <property type="project" value="InterPro"/>
</dbReference>
<reference evidence="2" key="1">
    <citation type="submission" date="2023-04" db="EMBL/GenBank/DDBJ databases">
        <title>Isolation and Characterization of Novel Plasmid-specific Phages Infecting Bacteria Carrying Diverse Conjugative Plasmids.</title>
        <authorList>
            <person name="Parra B."/>
            <person name="Cockx B."/>
            <person name="Lutz V.T."/>
            <person name="Bronsted L."/>
            <person name="Smets B.F."/>
            <person name="Dechesne A."/>
        </authorList>
    </citation>
    <scope>NUCLEOTIDE SEQUENCE</scope>
</reference>
<dbReference type="EMBL" id="OQ829281">
    <property type="protein sequence ID" value="WHS68333.1"/>
    <property type="molecule type" value="Genomic_DNA"/>
</dbReference>
<protein>
    <submittedName>
        <fullName evidence="2">DNA polymerase</fullName>
    </submittedName>
</protein>
<sequence length="165" mass="19183">MKIACTDIETNNLYIDVSKFHCAWIIDPSQPKERQGYRPQDLDKYMKDLMSFDLTVGHNIIDYDLPTLAKLSGLEFHMNTFDTLVLSRMLQPDRPGGHSLDSWGRELGIYKGDYGKTENAWDVFTEDMFTYCEQDVNVTVALYEHLCNLAGFDWLNPPHSRIFYK</sequence>
<dbReference type="Proteomes" id="UP001223176">
    <property type="component" value="Segment"/>
</dbReference>
<organism evidence="2 3">
    <name type="scientific">phage PKM.Lu.22.1</name>
    <dbReference type="NCBI Taxonomy" id="3049197"/>
    <lineage>
        <taxon>Viruses</taxon>
        <taxon>Duplodnaviria</taxon>
        <taxon>Heunggongvirae</taxon>
        <taxon>Uroviricota</taxon>
        <taxon>Caudoviricetes</taxon>
        <taxon>Grimontviridae</taxon>
    </lineage>
</organism>
<dbReference type="InterPro" id="IPR012337">
    <property type="entry name" value="RNaseH-like_sf"/>
</dbReference>
<evidence type="ECO:0000259" key="1">
    <source>
        <dbReference type="Pfam" id="PF01612"/>
    </source>
</evidence>
<dbReference type="GO" id="GO:0008408">
    <property type="term" value="F:3'-5' exonuclease activity"/>
    <property type="evidence" value="ECO:0007669"/>
    <property type="project" value="InterPro"/>
</dbReference>
<dbReference type="InterPro" id="IPR002562">
    <property type="entry name" value="3'-5'_exonuclease_dom"/>
</dbReference>
<dbReference type="Gene3D" id="3.30.420.10">
    <property type="entry name" value="Ribonuclease H-like superfamily/Ribonuclease H"/>
    <property type="match status" value="1"/>
</dbReference>